<dbReference type="KEGG" id="aagg:ETAA8_27170"/>
<protein>
    <submittedName>
        <fullName evidence="1">Uncharacterized protein</fullName>
    </submittedName>
</protein>
<name>A0A517YBT0_9BACT</name>
<proteinExistence type="predicted"/>
<dbReference type="EMBL" id="CP036274">
    <property type="protein sequence ID" value="QDU27629.1"/>
    <property type="molecule type" value="Genomic_DNA"/>
</dbReference>
<gene>
    <name evidence="1" type="ORF">ETAA8_27170</name>
</gene>
<sequence length="223" mass="24339">MTGFEYQEVVKLAGRIRCLNLSKRVDGAELVKIADAADENLKRIGCFALLPAHAIARGQRLQAYPDLAAVELHGAIKAEDGQTDGILRRSSELFETHRGMAVANCEALLFNDLIANLSAEADRSPFWSEGLASTYSALLLGAYTVFESMSADLWVAAVNSRPKTLAVNVIRKPAQVRDEGDSNRSAATIPLTELVAHGFNLTQTMGDLLKQRKRVNFLSYTTT</sequence>
<dbReference type="Proteomes" id="UP000315017">
    <property type="component" value="Chromosome"/>
</dbReference>
<evidence type="ECO:0000313" key="2">
    <source>
        <dbReference type="Proteomes" id="UP000315017"/>
    </source>
</evidence>
<accession>A0A517YBT0</accession>
<evidence type="ECO:0000313" key="1">
    <source>
        <dbReference type="EMBL" id="QDU27629.1"/>
    </source>
</evidence>
<keyword evidence="2" id="KW-1185">Reference proteome</keyword>
<reference evidence="1 2" key="1">
    <citation type="submission" date="2019-02" db="EMBL/GenBank/DDBJ databases">
        <title>Deep-cultivation of Planctomycetes and their phenomic and genomic characterization uncovers novel biology.</title>
        <authorList>
            <person name="Wiegand S."/>
            <person name="Jogler M."/>
            <person name="Boedeker C."/>
            <person name="Pinto D."/>
            <person name="Vollmers J."/>
            <person name="Rivas-Marin E."/>
            <person name="Kohn T."/>
            <person name="Peeters S.H."/>
            <person name="Heuer A."/>
            <person name="Rast P."/>
            <person name="Oberbeckmann S."/>
            <person name="Bunk B."/>
            <person name="Jeske O."/>
            <person name="Meyerdierks A."/>
            <person name="Storesund J.E."/>
            <person name="Kallscheuer N."/>
            <person name="Luecker S."/>
            <person name="Lage O.M."/>
            <person name="Pohl T."/>
            <person name="Merkel B.J."/>
            <person name="Hornburger P."/>
            <person name="Mueller R.-W."/>
            <person name="Bruemmer F."/>
            <person name="Labrenz M."/>
            <person name="Spormann A.M."/>
            <person name="Op den Camp H."/>
            <person name="Overmann J."/>
            <person name="Amann R."/>
            <person name="Jetten M.S.M."/>
            <person name="Mascher T."/>
            <person name="Medema M.H."/>
            <person name="Devos D.P."/>
            <person name="Kaster A.-K."/>
            <person name="Ovreas L."/>
            <person name="Rohde M."/>
            <person name="Galperin M.Y."/>
            <person name="Jogler C."/>
        </authorList>
    </citation>
    <scope>NUCLEOTIDE SEQUENCE [LARGE SCALE GENOMIC DNA]</scope>
    <source>
        <strain evidence="1 2">ETA_A8</strain>
    </source>
</reference>
<organism evidence="1 2">
    <name type="scientific">Anatilimnocola aggregata</name>
    <dbReference type="NCBI Taxonomy" id="2528021"/>
    <lineage>
        <taxon>Bacteria</taxon>
        <taxon>Pseudomonadati</taxon>
        <taxon>Planctomycetota</taxon>
        <taxon>Planctomycetia</taxon>
        <taxon>Pirellulales</taxon>
        <taxon>Pirellulaceae</taxon>
        <taxon>Anatilimnocola</taxon>
    </lineage>
</organism>
<dbReference type="RefSeq" id="WP_145088604.1">
    <property type="nucleotide sequence ID" value="NZ_CP036274.1"/>
</dbReference>
<dbReference type="AlphaFoldDB" id="A0A517YBT0"/>